<reference evidence="2 3" key="1">
    <citation type="journal article" date="2023" name="Plants (Basel)">
        <title>Bridging the Gap: Combining Genomics and Transcriptomics Approaches to Understand Stylosanthes scabra, an Orphan Legume from the Brazilian Caatinga.</title>
        <authorList>
            <person name="Ferreira-Neto J.R.C."/>
            <person name="da Silva M.D."/>
            <person name="Binneck E."/>
            <person name="de Melo N.F."/>
            <person name="da Silva R.H."/>
            <person name="de Melo A.L.T.M."/>
            <person name="Pandolfi V."/>
            <person name="Bustamante F.O."/>
            <person name="Brasileiro-Vidal A.C."/>
            <person name="Benko-Iseppon A.M."/>
        </authorList>
    </citation>
    <scope>NUCLEOTIDE SEQUENCE [LARGE SCALE GENOMIC DNA]</scope>
    <source>
        <tissue evidence="2">Leaves</tissue>
    </source>
</reference>
<keyword evidence="1" id="KW-0812">Transmembrane</keyword>
<evidence type="ECO:0000313" key="3">
    <source>
        <dbReference type="Proteomes" id="UP001341840"/>
    </source>
</evidence>
<protein>
    <submittedName>
        <fullName evidence="2">Uncharacterized protein</fullName>
    </submittedName>
</protein>
<keyword evidence="3" id="KW-1185">Reference proteome</keyword>
<organism evidence="2 3">
    <name type="scientific">Stylosanthes scabra</name>
    <dbReference type="NCBI Taxonomy" id="79078"/>
    <lineage>
        <taxon>Eukaryota</taxon>
        <taxon>Viridiplantae</taxon>
        <taxon>Streptophyta</taxon>
        <taxon>Embryophyta</taxon>
        <taxon>Tracheophyta</taxon>
        <taxon>Spermatophyta</taxon>
        <taxon>Magnoliopsida</taxon>
        <taxon>eudicotyledons</taxon>
        <taxon>Gunneridae</taxon>
        <taxon>Pentapetalae</taxon>
        <taxon>rosids</taxon>
        <taxon>fabids</taxon>
        <taxon>Fabales</taxon>
        <taxon>Fabaceae</taxon>
        <taxon>Papilionoideae</taxon>
        <taxon>50 kb inversion clade</taxon>
        <taxon>dalbergioids sensu lato</taxon>
        <taxon>Dalbergieae</taxon>
        <taxon>Pterocarpus clade</taxon>
        <taxon>Stylosanthes</taxon>
    </lineage>
</organism>
<evidence type="ECO:0000256" key="1">
    <source>
        <dbReference type="SAM" id="Phobius"/>
    </source>
</evidence>
<keyword evidence="1" id="KW-1133">Transmembrane helix</keyword>
<proteinExistence type="predicted"/>
<keyword evidence="1" id="KW-0472">Membrane</keyword>
<gene>
    <name evidence="2" type="ORF">PIB30_024800</name>
</gene>
<name>A0ABU6W8C7_9FABA</name>
<dbReference type="Proteomes" id="UP001341840">
    <property type="component" value="Unassembled WGS sequence"/>
</dbReference>
<sequence>MSVKEEAREMKQVGEQRANRGPWLLSCSQRKPFWQRNRCSSPCLNRRWRRREIKICKLPLLVEEAHQVLATEEGKTVTGSGNGFLSILSWIRVVRYGITLEGFLGLWVFCVWGFGFGWV</sequence>
<feature type="transmembrane region" description="Helical" evidence="1">
    <location>
        <begin position="98"/>
        <end position="118"/>
    </location>
</feature>
<accession>A0ABU6W8C7</accession>
<comment type="caution">
    <text evidence="2">The sequence shown here is derived from an EMBL/GenBank/DDBJ whole genome shotgun (WGS) entry which is preliminary data.</text>
</comment>
<evidence type="ECO:0000313" key="2">
    <source>
        <dbReference type="EMBL" id="MED6182012.1"/>
    </source>
</evidence>
<dbReference type="EMBL" id="JASCZI010181332">
    <property type="protein sequence ID" value="MED6182012.1"/>
    <property type="molecule type" value="Genomic_DNA"/>
</dbReference>